<dbReference type="PANTHER" id="PTHR44051">
    <property type="entry name" value="GLUTATHIONE S-TRANSFERASE-RELATED"/>
    <property type="match status" value="1"/>
</dbReference>
<evidence type="ECO:0000313" key="3">
    <source>
        <dbReference type="EMBL" id="QEA04465.1"/>
    </source>
</evidence>
<dbReference type="SUPFAM" id="SSF52833">
    <property type="entry name" value="Thioredoxin-like"/>
    <property type="match status" value="1"/>
</dbReference>
<dbReference type="Pfam" id="PF13409">
    <property type="entry name" value="GST_N_2"/>
    <property type="match status" value="1"/>
</dbReference>
<evidence type="ECO:0000259" key="2">
    <source>
        <dbReference type="PROSITE" id="PS50405"/>
    </source>
</evidence>
<dbReference type="SFLD" id="SFLDG00358">
    <property type="entry name" value="Main_(cytGST)"/>
    <property type="match status" value="1"/>
</dbReference>
<dbReference type="Pfam" id="PF13410">
    <property type="entry name" value="GST_C_2"/>
    <property type="match status" value="1"/>
</dbReference>
<dbReference type="InterPro" id="IPR004045">
    <property type="entry name" value="Glutathione_S-Trfase_N"/>
</dbReference>
<protein>
    <submittedName>
        <fullName evidence="3">Glutathione S-transferase GstA</fullName>
        <ecNumber evidence="3">2.5.1.18</ecNumber>
    </submittedName>
</protein>
<dbReference type="SFLD" id="SFLDG01150">
    <property type="entry name" value="Main.1:_Beta-like"/>
    <property type="match status" value="1"/>
</dbReference>
<evidence type="ECO:0000259" key="1">
    <source>
        <dbReference type="PROSITE" id="PS50404"/>
    </source>
</evidence>
<gene>
    <name evidence="3" type="primary">gstA</name>
    <name evidence="3" type="ORF">KBTEX_00773</name>
</gene>
<dbReference type="InterPro" id="IPR010987">
    <property type="entry name" value="Glutathione-S-Trfase_C-like"/>
</dbReference>
<dbReference type="Gene3D" id="1.20.1050.10">
    <property type="match status" value="1"/>
</dbReference>
<sequence length="214" mass="23658">MTIEVFGYPNSRSTRVVWALEEAGAAYDYTLVDLGRGEHRGERFRALNPAGKLPALRTGDALLTESPAICLWVAETYPDAGLAPTDPQGRTELMRWLFFIATELEQPLWTMAKHRFALPEKLRVPDVIPTARREFTMAADLLADALDGRDHLVGGRFSIADILAAHTLAWARAAKAPMEQPALAAYAEHQLGRPALARARAREQSALESRQQEG</sequence>
<dbReference type="SFLD" id="SFLDS00019">
    <property type="entry name" value="Glutathione_Transferase_(cytos"/>
    <property type="match status" value="1"/>
</dbReference>
<dbReference type="CDD" id="cd03046">
    <property type="entry name" value="GST_N_GTT1_like"/>
    <property type="match status" value="1"/>
</dbReference>
<dbReference type="AlphaFoldDB" id="A0A5B8RCF8"/>
<accession>A0A5B8RCF8</accession>
<dbReference type="InterPro" id="IPR036249">
    <property type="entry name" value="Thioredoxin-like_sf"/>
</dbReference>
<dbReference type="Gene3D" id="3.40.30.10">
    <property type="entry name" value="Glutaredoxin"/>
    <property type="match status" value="1"/>
</dbReference>
<reference evidence="3" key="1">
    <citation type="submission" date="2019-06" db="EMBL/GenBank/DDBJ databases">
        <authorList>
            <person name="Murdoch R.W."/>
            <person name="Fathepure B."/>
        </authorList>
    </citation>
    <scope>NUCLEOTIDE SEQUENCE</scope>
</reference>
<dbReference type="PROSITE" id="PS50404">
    <property type="entry name" value="GST_NTER"/>
    <property type="match status" value="1"/>
</dbReference>
<keyword evidence="3" id="KW-0808">Transferase</keyword>
<dbReference type="PANTHER" id="PTHR44051:SF21">
    <property type="entry name" value="GLUTATHIONE S-TRANSFERASE FAMILY PROTEIN"/>
    <property type="match status" value="1"/>
</dbReference>
<dbReference type="EC" id="2.5.1.18" evidence="3"/>
<name>A0A5B8RCF8_9ZZZZ</name>
<organism evidence="3">
    <name type="scientific">uncultured organism</name>
    <dbReference type="NCBI Taxonomy" id="155900"/>
    <lineage>
        <taxon>unclassified sequences</taxon>
        <taxon>environmental samples</taxon>
    </lineage>
</organism>
<dbReference type="EMBL" id="MN079084">
    <property type="protein sequence ID" value="QEA04465.1"/>
    <property type="molecule type" value="Genomic_DNA"/>
</dbReference>
<dbReference type="CDD" id="cd03207">
    <property type="entry name" value="GST_C_8"/>
    <property type="match status" value="1"/>
</dbReference>
<proteinExistence type="predicted"/>
<feature type="domain" description="GST C-terminal" evidence="2">
    <location>
        <begin position="86"/>
        <end position="209"/>
    </location>
</feature>
<dbReference type="SUPFAM" id="SSF47616">
    <property type="entry name" value="GST C-terminal domain-like"/>
    <property type="match status" value="1"/>
</dbReference>
<dbReference type="PROSITE" id="PS50405">
    <property type="entry name" value="GST_CTER"/>
    <property type="match status" value="1"/>
</dbReference>
<dbReference type="GO" id="GO:0004364">
    <property type="term" value="F:glutathione transferase activity"/>
    <property type="evidence" value="ECO:0007669"/>
    <property type="project" value="UniProtKB-EC"/>
</dbReference>
<dbReference type="InterPro" id="IPR036282">
    <property type="entry name" value="Glutathione-S-Trfase_C_sf"/>
</dbReference>
<feature type="domain" description="GST N-terminal" evidence="1">
    <location>
        <begin position="1"/>
        <end position="81"/>
    </location>
</feature>
<dbReference type="InterPro" id="IPR040079">
    <property type="entry name" value="Glutathione_S-Trfase"/>
</dbReference>